<dbReference type="PANTHER" id="PTHR24198:SF165">
    <property type="entry name" value="ANKYRIN REPEAT-CONTAINING PROTEIN-RELATED"/>
    <property type="match status" value="1"/>
</dbReference>
<feature type="repeat" description="ANK" evidence="3">
    <location>
        <begin position="674"/>
        <end position="703"/>
    </location>
</feature>
<dbReference type="SMART" id="SM00248">
    <property type="entry name" value="ANK"/>
    <property type="match status" value="8"/>
</dbReference>
<reference evidence="5" key="2">
    <citation type="submission" date="2023-05" db="EMBL/GenBank/DDBJ databases">
        <authorList>
            <consortium name="Lawrence Berkeley National Laboratory"/>
            <person name="Steindorff A."/>
            <person name="Hensen N."/>
            <person name="Bonometti L."/>
            <person name="Westerberg I."/>
            <person name="Brannstrom I.O."/>
            <person name="Guillou S."/>
            <person name="Cros-Aarteil S."/>
            <person name="Calhoun S."/>
            <person name="Haridas S."/>
            <person name="Kuo A."/>
            <person name="Mondo S."/>
            <person name="Pangilinan J."/>
            <person name="Riley R."/>
            <person name="Labutti K."/>
            <person name="Andreopoulos B."/>
            <person name="Lipzen A."/>
            <person name="Chen C."/>
            <person name="Yanf M."/>
            <person name="Daum C."/>
            <person name="Ng V."/>
            <person name="Clum A."/>
            <person name="Ohm R."/>
            <person name="Martin F."/>
            <person name="Silar P."/>
            <person name="Natvig D."/>
            <person name="Lalanne C."/>
            <person name="Gautier V."/>
            <person name="Ament-Velasquez S.L."/>
            <person name="Kruys A."/>
            <person name="Hutchinson M.I."/>
            <person name="Powell A.J."/>
            <person name="Barry K."/>
            <person name="Miller A.N."/>
            <person name="Grigoriev I.V."/>
            <person name="Debuchy R."/>
            <person name="Gladieux P."/>
            <person name="Thoren M.H."/>
            <person name="Johannesson H."/>
        </authorList>
    </citation>
    <scope>NUCLEOTIDE SEQUENCE</scope>
    <source>
        <strain evidence="5">PSN293</strain>
    </source>
</reference>
<reference evidence="5" key="1">
    <citation type="journal article" date="2023" name="Mol. Phylogenet. Evol.">
        <title>Genome-scale phylogeny and comparative genomics of the fungal order Sordariales.</title>
        <authorList>
            <person name="Hensen N."/>
            <person name="Bonometti L."/>
            <person name="Westerberg I."/>
            <person name="Brannstrom I.O."/>
            <person name="Guillou S."/>
            <person name="Cros-Aarteil S."/>
            <person name="Calhoun S."/>
            <person name="Haridas S."/>
            <person name="Kuo A."/>
            <person name="Mondo S."/>
            <person name="Pangilinan J."/>
            <person name="Riley R."/>
            <person name="LaButti K."/>
            <person name="Andreopoulos B."/>
            <person name="Lipzen A."/>
            <person name="Chen C."/>
            <person name="Yan M."/>
            <person name="Daum C."/>
            <person name="Ng V."/>
            <person name="Clum A."/>
            <person name="Steindorff A."/>
            <person name="Ohm R.A."/>
            <person name="Martin F."/>
            <person name="Silar P."/>
            <person name="Natvig D.O."/>
            <person name="Lalanne C."/>
            <person name="Gautier V."/>
            <person name="Ament-Velasquez S.L."/>
            <person name="Kruys A."/>
            <person name="Hutchinson M.I."/>
            <person name="Powell A.J."/>
            <person name="Barry K."/>
            <person name="Miller A.N."/>
            <person name="Grigoriev I.V."/>
            <person name="Debuchy R."/>
            <person name="Gladieux P."/>
            <person name="Hiltunen Thoren M."/>
            <person name="Johannesson H."/>
        </authorList>
    </citation>
    <scope>NUCLEOTIDE SEQUENCE</scope>
    <source>
        <strain evidence="5">PSN293</strain>
    </source>
</reference>
<dbReference type="Pfam" id="PF12796">
    <property type="entry name" value="Ank_2"/>
    <property type="match status" value="2"/>
</dbReference>
<dbReference type="SUPFAM" id="SSF48403">
    <property type="entry name" value="Ankyrin repeat"/>
    <property type="match status" value="1"/>
</dbReference>
<evidence type="ECO:0000256" key="3">
    <source>
        <dbReference type="PROSITE-ProRule" id="PRU00023"/>
    </source>
</evidence>
<dbReference type="PROSITE" id="PS50088">
    <property type="entry name" value="ANK_REPEAT"/>
    <property type="match status" value="3"/>
</dbReference>
<keyword evidence="5" id="KW-0418">Kinase</keyword>
<dbReference type="PROSITE" id="PS50297">
    <property type="entry name" value="ANK_REP_REGION"/>
    <property type="match status" value="3"/>
</dbReference>
<proteinExistence type="predicted"/>
<evidence type="ECO:0000256" key="1">
    <source>
        <dbReference type="ARBA" id="ARBA00022737"/>
    </source>
</evidence>
<dbReference type="Proteomes" id="UP001301769">
    <property type="component" value="Unassembled WGS sequence"/>
</dbReference>
<dbReference type="Gene3D" id="1.25.40.20">
    <property type="entry name" value="Ankyrin repeat-containing domain"/>
    <property type="match status" value="2"/>
</dbReference>
<keyword evidence="6" id="KW-1185">Reference proteome</keyword>
<dbReference type="SMART" id="SM00220">
    <property type="entry name" value="S_TKc"/>
    <property type="match status" value="1"/>
</dbReference>
<organism evidence="5 6">
    <name type="scientific">Rhypophila decipiens</name>
    <dbReference type="NCBI Taxonomy" id="261697"/>
    <lineage>
        <taxon>Eukaryota</taxon>
        <taxon>Fungi</taxon>
        <taxon>Dikarya</taxon>
        <taxon>Ascomycota</taxon>
        <taxon>Pezizomycotina</taxon>
        <taxon>Sordariomycetes</taxon>
        <taxon>Sordariomycetidae</taxon>
        <taxon>Sordariales</taxon>
        <taxon>Naviculisporaceae</taxon>
        <taxon>Rhypophila</taxon>
    </lineage>
</organism>
<dbReference type="EMBL" id="MU858315">
    <property type="protein sequence ID" value="KAK4207168.1"/>
    <property type="molecule type" value="Genomic_DNA"/>
</dbReference>
<dbReference type="GO" id="GO:0005737">
    <property type="term" value="C:cytoplasm"/>
    <property type="evidence" value="ECO:0007669"/>
    <property type="project" value="TreeGrafter"/>
</dbReference>
<dbReference type="InterPro" id="IPR000719">
    <property type="entry name" value="Prot_kinase_dom"/>
</dbReference>
<sequence>MSLSLGDSRFSNVPRQDQPVSDFSVADIVAATKNEVPFIESVALRFDKVLGQGTTFQVAREIYNNPGGLPYFVAVKRLLPRPDAPNNPRKRYAGVLRELRVLTHPPIRSHGCISQVIGYGWSDLQSHGVQPYLVMDFSDHGTIIQYLKPCRIPIHERRELALDIAAALKAVHECEIVHGDVKAENVLVFDNNTPFGPGDEYITRPQVARLADFSSTVFEQDFVNQPEVYYFGTETYLAPEIAGRPACRYMSDTRTFDLFKLADCYSFGLLLWEVIQNGKPFHDSIFLGPGETVKGFLDKISGNGRDELGGLALSLCDTPDEVRANTKLADAVKKTIFACLRDDPSQRCTMDEAVLLLADGTSIARPQLVHPLPMSSPPPQRSAASENRQLVTRQRGQQSVYTLVPVTSENLIVRQVKVAEQDWPVVGTSDPLVYIESGTDVGAFAFVDLDMFKTAMVDPPPPQTQQDLANQIQNAIGHRNDETKKAHLHLQLAVTYHIGYGLEPDRLLVLHHLRAASNANSVARALLPAVSQALAMDEKDVEPDTTSNHYLPLKPCFGSSSMVQDDTCNLASTLNALKISLTIHDQTMLTEALTAACREADFDAAKLITRSCTTVMTGSGKPNPFHWLITFEHAQAKELFHILGQHEAEYSSLLAHDSGPPVYFPHQCMELFGTPLHWATRAGNLELVTFLIEYGADVNIRCQSRAPGAPEVPLLKYQPSYSPLDLAVAYHFSDIVKVLLQAGSPTFGGSIEWTYTPFHLVGMRTMPFARFTAHGERSRLALRNTIHALKAHGLDINAVDSESDTPLTLAVRSIDIEPYILEELLNAGAGTCSAFEALHGNVVIRASRFCSDRLGSGWKTRLLLPLVEDLNALDPEGISAMHYCAVLGDVSTAMVLLDTKRVNTANRSLAGHTALTIAALSGSASVIECLIEAGGDLELPDGSGYTALAGAVLQRKLEASVALIRAGANVSWAKHNVLHLAVTNASQRPSIVQELLNDCPEQLRKTALLNGFDQMGRTPIHRAAYFGDVNGVDALLDAGADHLAFKHPPYMSMGGTPLQVVTKFLERLKKNGGELGPNHRAVKEKGPLAVRRFMICLNAIKERLEAC</sequence>
<keyword evidence="2 3" id="KW-0040">ANK repeat</keyword>
<dbReference type="PANTHER" id="PTHR24198">
    <property type="entry name" value="ANKYRIN REPEAT AND PROTEIN KINASE DOMAIN-CONTAINING PROTEIN"/>
    <property type="match status" value="1"/>
</dbReference>
<accession>A0AAN6XUL1</accession>
<feature type="domain" description="Protein kinase" evidence="4">
    <location>
        <begin position="44"/>
        <end position="373"/>
    </location>
</feature>
<protein>
    <submittedName>
        <fullName evidence="5">Kinase-like domain-containing protein</fullName>
    </submittedName>
</protein>
<feature type="repeat" description="ANK" evidence="3">
    <location>
        <begin position="910"/>
        <end position="942"/>
    </location>
</feature>
<dbReference type="InterPro" id="IPR011009">
    <property type="entry name" value="Kinase-like_dom_sf"/>
</dbReference>
<dbReference type="InterPro" id="IPR008271">
    <property type="entry name" value="Ser/Thr_kinase_AS"/>
</dbReference>
<dbReference type="GO" id="GO:0005524">
    <property type="term" value="F:ATP binding"/>
    <property type="evidence" value="ECO:0007669"/>
    <property type="project" value="InterPro"/>
</dbReference>
<feature type="repeat" description="ANK" evidence="3">
    <location>
        <begin position="1015"/>
        <end position="1041"/>
    </location>
</feature>
<dbReference type="PROSITE" id="PS00108">
    <property type="entry name" value="PROTEIN_KINASE_ST"/>
    <property type="match status" value="1"/>
</dbReference>
<dbReference type="Pfam" id="PF00069">
    <property type="entry name" value="Pkinase"/>
    <property type="match status" value="1"/>
</dbReference>
<evidence type="ECO:0000256" key="2">
    <source>
        <dbReference type="ARBA" id="ARBA00023043"/>
    </source>
</evidence>
<comment type="caution">
    <text evidence="5">The sequence shown here is derived from an EMBL/GenBank/DDBJ whole genome shotgun (WGS) entry which is preliminary data.</text>
</comment>
<dbReference type="InterPro" id="IPR036770">
    <property type="entry name" value="Ankyrin_rpt-contain_sf"/>
</dbReference>
<dbReference type="AlphaFoldDB" id="A0AAN6XUL1"/>
<dbReference type="PROSITE" id="PS50011">
    <property type="entry name" value="PROTEIN_KINASE_DOM"/>
    <property type="match status" value="1"/>
</dbReference>
<dbReference type="Gene3D" id="1.10.510.10">
    <property type="entry name" value="Transferase(Phosphotransferase) domain 1"/>
    <property type="match status" value="1"/>
</dbReference>
<dbReference type="Pfam" id="PF00023">
    <property type="entry name" value="Ank"/>
    <property type="match status" value="1"/>
</dbReference>
<evidence type="ECO:0000259" key="4">
    <source>
        <dbReference type="PROSITE" id="PS50011"/>
    </source>
</evidence>
<evidence type="ECO:0000313" key="6">
    <source>
        <dbReference type="Proteomes" id="UP001301769"/>
    </source>
</evidence>
<evidence type="ECO:0000313" key="5">
    <source>
        <dbReference type="EMBL" id="KAK4207168.1"/>
    </source>
</evidence>
<keyword evidence="5" id="KW-0808">Transferase</keyword>
<dbReference type="GO" id="GO:0004672">
    <property type="term" value="F:protein kinase activity"/>
    <property type="evidence" value="ECO:0007669"/>
    <property type="project" value="InterPro"/>
</dbReference>
<dbReference type="SUPFAM" id="SSF56112">
    <property type="entry name" value="Protein kinase-like (PK-like)"/>
    <property type="match status" value="1"/>
</dbReference>
<name>A0AAN6XUL1_9PEZI</name>
<keyword evidence="1" id="KW-0677">Repeat</keyword>
<dbReference type="InterPro" id="IPR002110">
    <property type="entry name" value="Ankyrin_rpt"/>
</dbReference>
<gene>
    <name evidence="5" type="ORF">QBC37DRAFT_392977</name>
</gene>